<evidence type="ECO:0000256" key="11">
    <source>
        <dbReference type="RuleBase" id="RU000688"/>
    </source>
</evidence>
<dbReference type="CDD" id="cd15939">
    <property type="entry name" value="7tmA_OR4A-like"/>
    <property type="match status" value="1"/>
</dbReference>
<feature type="transmembrane region" description="Helical" evidence="12">
    <location>
        <begin position="237"/>
        <end position="258"/>
    </location>
</feature>
<dbReference type="InterPro" id="IPR000725">
    <property type="entry name" value="Olfact_rcpt"/>
</dbReference>
<keyword evidence="10 11" id="KW-0807">Transducer</keyword>
<keyword evidence="6 12" id="KW-1133">Transmembrane helix</keyword>
<evidence type="ECO:0000256" key="1">
    <source>
        <dbReference type="ARBA" id="ARBA00004651"/>
    </source>
</evidence>
<dbReference type="STRING" id="9258.ENSOANP00000012613"/>
<feature type="transmembrane region" description="Helical" evidence="12">
    <location>
        <begin position="270"/>
        <end position="289"/>
    </location>
</feature>
<dbReference type="InterPro" id="IPR017452">
    <property type="entry name" value="GPCR_Rhodpsn_7TM"/>
</dbReference>
<dbReference type="PANTHER" id="PTHR48002">
    <property type="entry name" value="OLFACTORY RECEPTOR"/>
    <property type="match status" value="1"/>
</dbReference>
<keyword evidence="8 12" id="KW-0472">Membrane</keyword>
<reference evidence="14 15" key="1">
    <citation type="journal article" date="2008" name="Nature">
        <title>Genome analysis of the platypus reveals unique signatures of evolution.</title>
        <authorList>
            <person name="Warren W.C."/>
            <person name="Hillier L.W."/>
            <person name="Marshall Graves J.A."/>
            <person name="Birney E."/>
            <person name="Ponting C.P."/>
            <person name="Grutzner F."/>
            <person name="Belov K."/>
            <person name="Miller W."/>
            <person name="Clarke L."/>
            <person name="Chinwalla A.T."/>
            <person name="Yang S.P."/>
            <person name="Heger A."/>
            <person name="Locke D.P."/>
            <person name="Miethke P."/>
            <person name="Waters P.D."/>
            <person name="Veyrunes F."/>
            <person name="Fulton L."/>
            <person name="Fulton B."/>
            <person name="Graves T."/>
            <person name="Wallis J."/>
            <person name="Puente X.S."/>
            <person name="Lopez-Otin C."/>
            <person name="Ordonez G.R."/>
            <person name="Eichler E.E."/>
            <person name="Chen L."/>
            <person name="Cheng Z."/>
            <person name="Deakin J.E."/>
            <person name="Alsop A."/>
            <person name="Thompson K."/>
            <person name="Kirby P."/>
            <person name="Papenfuss A.T."/>
            <person name="Wakefield M.J."/>
            <person name="Olender T."/>
            <person name="Lancet D."/>
            <person name="Huttley G.A."/>
            <person name="Smit A.F."/>
            <person name="Pask A."/>
            <person name="Temple-Smith P."/>
            <person name="Batzer M.A."/>
            <person name="Walker J.A."/>
            <person name="Konkel M.K."/>
            <person name="Harris R.S."/>
            <person name="Whittington C.M."/>
            <person name="Wong E.S."/>
            <person name="Gemmell N.J."/>
            <person name="Buschiazzo E."/>
            <person name="Vargas Jentzsch I.M."/>
            <person name="Merkel A."/>
            <person name="Schmitz J."/>
            <person name="Zemann A."/>
            <person name="Churakov G."/>
            <person name="Kriegs J.O."/>
            <person name="Brosius J."/>
            <person name="Murchison E.P."/>
            <person name="Sachidanandam R."/>
            <person name="Smith C."/>
            <person name="Hannon G.J."/>
            <person name="Tsend-Ayush E."/>
            <person name="McMillan D."/>
            <person name="Attenborough R."/>
            <person name="Rens W."/>
            <person name="Ferguson-Smith M."/>
            <person name="Lefevre C.M."/>
            <person name="Sharp J.A."/>
            <person name="Nicholas K.R."/>
            <person name="Ray D.A."/>
            <person name="Kube M."/>
            <person name="Reinhardt R."/>
            <person name="Pringle T.H."/>
            <person name="Taylor J."/>
            <person name="Jones R.C."/>
            <person name="Nixon B."/>
            <person name="Dacheux J.L."/>
            <person name="Niwa H."/>
            <person name="Sekita Y."/>
            <person name="Huang X."/>
            <person name="Stark A."/>
            <person name="Kheradpour P."/>
            <person name="Kellis M."/>
            <person name="Flicek P."/>
            <person name="Chen Y."/>
            <person name="Webber C."/>
            <person name="Hardison R."/>
            <person name="Nelson J."/>
            <person name="Hallsworth-Pepin K."/>
            <person name="Delehaunty K."/>
            <person name="Markovic C."/>
            <person name="Minx P."/>
            <person name="Feng Y."/>
            <person name="Kremitzki C."/>
            <person name="Mitreva M."/>
            <person name="Glasscock J."/>
            <person name="Wylie T."/>
            <person name="Wohldmann P."/>
            <person name="Thiru P."/>
            <person name="Nhan M.N."/>
            <person name="Pohl C.S."/>
            <person name="Smith S.M."/>
            <person name="Hou S."/>
            <person name="Nefedov M."/>
            <person name="de Jong P.J."/>
            <person name="Renfree M.B."/>
            <person name="Mardis E.R."/>
            <person name="Wilson R.K."/>
        </authorList>
    </citation>
    <scope>NUCLEOTIDE SEQUENCE [LARGE SCALE GENOMIC DNA]</scope>
    <source>
        <strain evidence="14 15">Glennie</strain>
    </source>
</reference>
<keyword evidence="7 11" id="KW-0297">G-protein coupled receptor</keyword>
<dbReference type="HOGENOM" id="CLU_012526_8_1_1"/>
<dbReference type="PRINTS" id="PR00237">
    <property type="entry name" value="GPCRRHODOPSN"/>
</dbReference>
<keyword evidence="3 12" id="KW-1003">Cell membrane</keyword>
<feature type="domain" description="G-protein coupled receptors family 1 profile" evidence="13">
    <location>
        <begin position="41"/>
        <end position="287"/>
    </location>
</feature>
<dbReference type="OrthoDB" id="10017003at2759"/>
<evidence type="ECO:0000256" key="6">
    <source>
        <dbReference type="ARBA" id="ARBA00022989"/>
    </source>
</evidence>
<feature type="transmembrane region" description="Helical" evidence="12">
    <location>
        <begin position="140"/>
        <end position="164"/>
    </location>
</feature>
<evidence type="ECO:0000313" key="14">
    <source>
        <dbReference type="Ensembl" id="ENSOANP00000012613.2"/>
    </source>
</evidence>
<evidence type="ECO:0000256" key="8">
    <source>
        <dbReference type="ARBA" id="ARBA00023136"/>
    </source>
</evidence>
<dbReference type="FunFam" id="1.20.1070.10:FF:000007">
    <property type="entry name" value="Olfactory receptor"/>
    <property type="match status" value="1"/>
</dbReference>
<dbReference type="RefSeq" id="XP_001513700.2">
    <property type="nucleotide sequence ID" value="XM_001513650.2"/>
</dbReference>
<keyword evidence="9 11" id="KW-0675">Receptor</keyword>
<dbReference type="InterPro" id="IPR050427">
    <property type="entry name" value="Olfactory_Receptors"/>
</dbReference>
<evidence type="ECO:0000256" key="4">
    <source>
        <dbReference type="ARBA" id="ARBA00022692"/>
    </source>
</evidence>
<dbReference type="eggNOG" id="ENOG502T9JX">
    <property type="taxonomic scope" value="Eukaryota"/>
</dbReference>
<comment type="subcellular location">
    <subcellularLocation>
        <location evidence="1 12">Cell membrane</location>
        <topology evidence="1 12">Multi-pass membrane protein</topology>
    </subcellularLocation>
</comment>
<keyword evidence="15" id="KW-1185">Reference proteome</keyword>
<keyword evidence="12" id="KW-0716">Sensory transduction</keyword>
<dbReference type="Ensembl" id="ENSOANT00000012615.3">
    <property type="protein sequence ID" value="ENSOANP00000012613.2"/>
    <property type="gene ID" value="ENSOANG00000044159.1"/>
</dbReference>
<evidence type="ECO:0000256" key="3">
    <source>
        <dbReference type="ARBA" id="ARBA00022475"/>
    </source>
</evidence>
<dbReference type="GO" id="GO:0004930">
    <property type="term" value="F:G protein-coupled receptor activity"/>
    <property type="evidence" value="ECO:0007669"/>
    <property type="project" value="UniProtKB-KW"/>
</dbReference>
<evidence type="ECO:0000313" key="15">
    <source>
        <dbReference type="Proteomes" id="UP000002279"/>
    </source>
</evidence>
<keyword evidence="5 12" id="KW-0552">Olfaction</keyword>
<dbReference type="PRINTS" id="PR00245">
    <property type="entry name" value="OLFACTORYR"/>
</dbReference>
<dbReference type="Gene3D" id="1.20.1070.10">
    <property type="entry name" value="Rhodopsin 7-helix transmembrane proteins"/>
    <property type="match status" value="1"/>
</dbReference>
<keyword evidence="4 11" id="KW-0812">Transmembrane</keyword>
<dbReference type="GeneID" id="100083109"/>
<sequence>MEQMENHTVTEFILLGLTQNSEMRQIFFVTFLIIYIVTLLGNMLIVVTIGSSKALSTPMYFFLSHLSFIDASYSSSSAPKMLIDLSSGEKTITFNDCMTQVFTEHLFAGAEIVLLMAMAYDRYVAICKPLHYTAIMSQRLCSLLVGVAWTGGFLHATIQVLFMVQVPFCGRNTMDHFMCDLFPLLTLSCSETQVLGLLVVANSGAMCMLSFFLLVVSYIVILHSLKAHVSSGRRKALSTCVSHITVVILFFVPAIFVYVRPVATHPMDKYVAVFYTLITPMLNPFIYTVRNSEVKNAMMKLWNRKVK</sequence>
<dbReference type="PROSITE" id="PS00237">
    <property type="entry name" value="G_PROTEIN_RECEP_F1_1"/>
    <property type="match status" value="1"/>
</dbReference>
<feature type="transmembrane region" description="Helical" evidence="12">
    <location>
        <begin position="194"/>
        <end position="225"/>
    </location>
</feature>
<comment type="similarity">
    <text evidence="2 11">Belongs to the G-protein coupled receptor 1 family.</text>
</comment>
<dbReference type="FunFam" id="1.10.1220.70:FF:000001">
    <property type="entry name" value="Olfactory receptor"/>
    <property type="match status" value="1"/>
</dbReference>
<dbReference type="KEGG" id="oaa:100083109"/>
<evidence type="ECO:0000256" key="10">
    <source>
        <dbReference type="ARBA" id="ARBA00023224"/>
    </source>
</evidence>
<evidence type="ECO:0000259" key="13">
    <source>
        <dbReference type="PROSITE" id="PS50262"/>
    </source>
</evidence>
<dbReference type="InParanoid" id="F7GAE8"/>
<dbReference type="AlphaFoldDB" id="F7GAE8"/>
<dbReference type="OMA" id="VLFMVQV"/>
<dbReference type="GeneTree" id="ENSGT00940000162374"/>
<evidence type="ECO:0000256" key="12">
    <source>
        <dbReference type="RuleBase" id="RU363047"/>
    </source>
</evidence>
<evidence type="ECO:0000256" key="9">
    <source>
        <dbReference type="ARBA" id="ARBA00023170"/>
    </source>
</evidence>
<feature type="transmembrane region" description="Helical" evidence="12">
    <location>
        <begin position="98"/>
        <end position="120"/>
    </location>
</feature>
<organism evidence="14 15">
    <name type="scientific">Ornithorhynchus anatinus</name>
    <name type="common">Duckbill platypus</name>
    <dbReference type="NCBI Taxonomy" id="9258"/>
    <lineage>
        <taxon>Eukaryota</taxon>
        <taxon>Metazoa</taxon>
        <taxon>Chordata</taxon>
        <taxon>Craniata</taxon>
        <taxon>Vertebrata</taxon>
        <taxon>Euteleostomi</taxon>
        <taxon>Mammalia</taxon>
        <taxon>Monotremata</taxon>
        <taxon>Ornithorhynchidae</taxon>
        <taxon>Ornithorhynchus</taxon>
    </lineage>
</organism>
<dbReference type="GO" id="GO:0005886">
    <property type="term" value="C:plasma membrane"/>
    <property type="evidence" value="ECO:0000318"/>
    <property type="project" value="GO_Central"/>
</dbReference>
<gene>
    <name evidence="14" type="primary">LOC100083109</name>
</gene>
<dbReference type="GO" id="GO:0004984">
    <property type="term" value="F:olfactory receptor activity"/>
    <property type="evidence" value="ECO:0000318"/>
    <property type="project" value="GO_Central"/>
</dbReference>
<dbReference type="Pfam" id="PF13853">
    <property type="entry name" value="7tm_4"/>
    <property type="match status" value="1"/>
</dbReference>
<accession>F7GAE8</accession>
<reference evidence="14" key="3">
    <citation type="submission" date="2025-09" db="UniProtKB">
        <authorList>
            <consortium name="Ensembl"/>
        </authorList>
    </citation>
    <scope>IDENTIFICATION</scope>
    <source>
        <strain evidence="14">Glennie</strain>
    </source>
</reference>
<evidence type="ECO:0000256" key="5">
    <source>
        <dbReference type="ARBA" id="ARBA00022725"/>
    </source>
</evidence>
<feature type="transmembrane region" description="Helical" evidence="12">
    <location>
        <begin position="26"/>
        <end position="47"/>
    </location>
</feature>
<reference evidence="14" key="2">
    <citation type="submission" date="2025-08" db="UniProtKB">
        <authorList>
            <consortium name="Ensembl"/>
        </authorList>
    </citation>
    <scope>IDENTIFICATION</scope>
    <source>
        <strain evidence="14">Glennie</strain>
    </source>
</reference>
<dbReference type="SUPFAM" id="SSF81321">
    <property type="entry name" value="Family A G protein-coupled receptor-like"/>
    <property type="match status" value="1"/>
</dbReference>
<evidence type="ECO:0000256" key="7">
    <source>
        <dbReference type="ARBA" id="ARBA00023040"/>
    </source>
</evidence>
<dbReference type="PROSITE" id="PS50262">
    <property type="entry name" value="G_PROTEIN_RECEP_F1_2"/>
    <property type="match status" value="1"/>
</dbReference>
<proteinExistence type="inferred from homology"/>
<dbReference type="InterPro" id="IPR000276">
    <property type="entry name" value="GPCR_Rhodpsn"/>
</dbReference>
<evidence type="ECO:0000256" key="2">
    <source>
        <dbReference type="ARBA" id="ARBA00010663"/>
    </source>
</evidence>
<protein>
    <recommendedName>
        <fullName evidence="12">Olfactory receptor</fullName>
    </recommendedName>
</protein>
<dbReference type="Proteomes" id="UP000002279">
    <property type="component" value="Chromosome 3"/>
</dbReference>
<name>F7GAE8_ORNAN</name>